<sequence length="57" mass="6663">GNGSNPLMGRVSMLLEWHEQDPPDAFEKNRNEVIYADFQHNRNPFIDHPEWAGEIWG</sequence>
<accession>A0ACC4W349</accession>
<dbReference type="Proteomes" id="UP000037185">
    <property type="component" value="Unassembled WGS sequence"/>
</dbReference>
<comment type="caution">
    <text evidence="1">The sequence shown here is derived from an EMBL/GenBank/DDBJ whole genome shotgun (WGS) entry which is preliminary data.</text>
</comment>
<organism evidence="1 2">
    <name type="scientific">Streptomyces fradiae</name>
    <name type="common">Streptomyces roseoflavus</name>
    <dbReference type="NCBI Taxonomy" id="1906"/>
    <lineage>
        <taxon>Bacteria</taxon>
        <taxon>Bacillati</taxon>
        <taxon>Actinomycetota</taxon>
        <taxon>Actinomycetes</taxon>
        <taxon>Kitasatosporales</taxon>
        <taxon>Streptomycetaceae</taxon>
        <taxon>Streptomyces</taxon>
    </lineage>
</organism>
<keyword evidence="2" id="KW-1185">Reference proteome</keyword>
<feature type="non-terminal residue" evidence="1">
    <location>
        <position position="1"/>
    </location>
</feature>
<reference evidence="1" key="1">
    <citation type="submission" date="2015-07" db="EMBL/GenBank/DDBJ databases">
        <title>Draft genome sequence of Streptomyces fradiae, a resistant strain to nitron-oligomycin.</title>
        <authorList>
            <person name="Vatlin A.A."/>
            <person name="Bekker O.B."/>
            <person name="Danilenko V.N."/>
        </authorList>
    </citation>
    <scope>NUCLEOTIDE SEQUENCE</scope>
    <source>
        <strain evidence="1">Olg1-1</strain>
    </source>
</reference>
<name>A0ACC4W349_STRFR</name>
<evidence type="ECO:0000313" key="2">
    <source>
        <dbReference type="Proteomes" id="UP000037185"/>
    </source>
</evidence>
<protein>
    <submittedName>
        <fullName evidence="1">Ribonuclease</fullName>
    </submittedName>
</protein>
<proteinExistence type="predicted"/>
<gene>
    <name evidence="1" type="ORF">ADZ36_30475</name>
</gene>
<evidence type="ECO:0000313" key="1">
    <source>
        <dbReference type="EMBL" id="KNE78915.1"/>
    </source>
</evidence>
<dbReference type="EMBL" id="LGSP01000120">
    <property type="protein sequence ID" value="KNE78915.1"/>
    <property type="molecule type" value="Genomic_DNA"/>
</dbReference>